<sequence>MPGTRISDERCIPGGRRHQRRDTHTFLDLSLHWHTDVGNLHVYIHSSKEYTKNKPVPLRRTALIGFSLAHCSPDRGISAVLGVFRIATGEFDINANTHTKVLTPSVLFGFWAHWKALARRNPTGPLRSESDEISLWCISGLDRMVLDAFESHLRGDCDELNNAKIR</sequence>
<protein>
    <submittedName>
        <fullName evidence="1">Uncharacterized protein</fullName>
    </submittedName>
</protein>
<dbReference type="AlphaFoldDB" id="A0A9P5X070"/>
<organism evidence="1 2">
    <name type="scientific">Macrolepiota fuliginosa MF-IS2</name>
    <dbReference type="NCBI Taxonomy" id="1400762"/>
    <lineage>
        <taxon>Eukaryota</taxon>
        <taxon>Fungi</taxon>
        <taxon>Dikarya</taxon>
        <taxon>Basidiomycota</taxon>
        <taxon>Agaricomycotina</taxon>
        <taxon>Agaricomycetes</taxon>
        <taxon>Agaricomycetidae</taxon>
        <taxon>Agaricales</taxon>
        <taxon>Agaricineae</taxon>
        <taxon>Agaricaceae</taxon>
        <taxon>Macrolepiota</taxon>
    </lineage>
</organism>
<reference evidence="1" key="1">
    <citation type="submission" date="2020-11" db="EMBL/GenBank/DDBJ databases">
        <authorList>
            <consortium name="DOE Joint Genome Institute"/>
            <person name="Ahrendt S."/>
            <person name="Riley R."/>
            <person name="Andreopoulos W."/>
            <person name="Labutti K."/>
            <person name="Pangilinan J."/>
            <person name="Ruiz-Duenas F.J."/>
            <person name="Barrasa J.M."/>
            <person name="Sanchez-Garcia M."/>
            <person name="Camarero S."/>
            <person name="Miyauchi S."/>
            <person name="Serrano A."/>
            <person name="Linde D."/>
            <person name="Babiker R."/>
            <person name="Drula E."/>
            <person name="Ayuso-Fernandez I."/>
            <person name="Pacheco R."/>
            <person name="Padilla G."/>
            <person name="Ferreira P."/>
            <person name="Barriuso J."/>
            <person name="Kellner H."/>
            <person name="Castanera R."/>
            <person name="Alfaro M."/>
            <person name="Ramirez L."/>
            <person name="Pisabarro A.G."/>
            <person name="Kuo A."/>
            <person name="Tritt A."/>
            <person name="Lipzen A."/>
            <person name="He G."/>
            <person name="Yan M."/>
            <person name="Ng V."/>
            <person name="Cullen D."/>
            <person name="Martin F."/>
            <person name="Rosso M.-N."/>
            <person name="Henrissat B."/>
            <person name="Hibbett D."/>
            <person name="Martinez A.T."/>
            <person name="Grigoriev I.V."/>
        </authorList>
    </citation>
    <scope>NUCLEOTIDE SEQUENCE</scope>
    <source>
        <strain evidence="1">MF-IS2</strain>
    </source>
</reference>
<dbReference type="Proteomes" id="UP000807342">
    <property type="component" value="Unassembled WGS sequence"/>
</dbReference>
<comment type="caution">
    <text evidence="1">The sequence shown here is derived from an EMBL/GenBank/DDBJ whole genome shotgun (WGS) entry which is preliminary data.</text>
</comment>
<dbReference type="EMBL" id="MU152168">
    <property type="protein sequence ID" value="KAF9440930.1"/>
    <property type="molecule type" value="Genomic_DNA"/>
</dbReference>
<evidence type="ECO:0000313" key="2">
    <source>
        <dbReference type="Proteomes" id="UP000807342"/>
    </source>
</evidence>
<gene>
    <name evidence="1" type="ORF">P691DRAFT_781042</name>
</gene>
<name>A0A9P5X070_9AGAR</name>
<keyword evidence="2" id="KW-1185">Reference proteome</keyword>
<proteinExistence type="predicted"/>
<accession>A0A9P5X070</accession>
<evidence type="ECO:0000313" key="1">
    <source>
        <dbReference type="EMBL" id="KAF9440930.1"/>
    </source>
</evidence>